<keyword evidence="4" id="KW-0223">Dioxygenase</keyword>
<keyword evidence="3" id="KW-0560">Oxidoreductase</keyword>
<proteinExistence type="predicted"/>
<evidence type="ECO:0000256" key="2">
    <source>
        <dbReference type="ARBA" id="ARBA00022643"/>
    </source>
</evidence>
<dbReference type="InterPro" id="IPR004136">
    <property type="entry name" value="NMO"/>
</dbReference>
<dbReference type="Proteomes" id="UP000054010">
    <property type="component" value="Unassembled WGS sequence"/>
</dbReference>
<reference evidence="4 5" key="1">
    <citation type="journal article" date="2011" name="J. Bacteriol.">
        <title>Draft genome sequence of the anoxygenic filamentous phototrophic bacterium Oscillochloris trichoides subsp. DG-6.</title>
        <authorList>
            <person name="Kuznetsov B.B."/>
            <person name="Ivanovsky R.N."/>
            <person name="Keppen O.I."/>
            <person name="Sukhacheva M.V."/>
            <person name="Bumazhkin B.K."/>
            <person name="Patutina E.O."/>
            <person name="Beletsky A.V."/>
            <person name="Mardanov A.V."/>
            <person name="Baslerov R.V."/>
            <person name="Panteleeva A.N."/>
            <person name="Kolganova T.V."/>
            <person name="Ravin N.V."/>
            <person name="Skryabin K.G."/>
        </authorList>
    </citation>
    <scope>NUCLEOTIDE SEQUENCE [LARGE SCALE GENOMIC DNA]</scope>
    <source>
        <strain evidence="4 5">DG-6</strain>
    </source>
</reference>
<gene>
    <name evidence="4" type="ORF">OSCT_0488</name>
</gene>
<dbReference type="EMBL" id="ADVR01000008">
    <property type="protein sequence ID" value="EFO81633.1"/>
    <property type="molecule type" value="Genomic_DNA"/>
</dbReference>
<sequence length="480" mass="51155">MIIQGGMGAGVSDWRLANAVSRQGQLGVVSGTALDTILVRRLQDGDPDGDMRRAMARFPIPEVTERILDRYYQPAGRPAGTPYTLLPLYRAELGVEREQLLMLASFVEVYLAREGHSGMVGINLLTKIQLPNLATLYGAMLAGVDAVLMGAGIPREFPAALDALAEHRPAVAAFDVEGAPNAEISQVHFDPTQHWATLPAPLGRPFFLPIIASNSLATMMARKASGRIDGFIIEGPTAGGHNAPPRGATQLNDRGEPIYGPRDAVDLAKIAELGLPFWLAGGMGSPEGLRQALESGAAGIQVGTLFAFCDEAGHTPEFKSSILSAAMRDAVDVKTDPRASPTGFPFKVVDWDANPADWEARIRICDLGYLRSAYYAEGQVRFRCPAAPIDGYVSKGGKVEETEGRKCLCNALMANVGLAQLQANGTPEPPLITSGDDLRQIATFLNGRTHYSAADVITYLLDGVAEHAQGECAAVAPEVL</sequence>
<evidence type="ECO:0000313" key="4">
    <source>
        <dbReference type="EMBL" id="EFO81633.1"/>
    </source>
</evidence>
<accession>E1IAY7</accession>
<dbReference type="GO" id="GO:0051213">
    <property type="term" value="F:dioxygenase activity"/>
    <property type="evidence" value="ECO:0007669"/>
    <property type="project" value="UniProtKB-KW"/>
</dbReference>
<dbReference type="PANTHER" id="PTHR32332:SF33">
    <property type="entry name" value="NITRONATE MONOOXYGENASE DOMAIN-CONTAINING PROTEIN"/>
    <property type="match status" value="1"/>
</dbReference>
<dbReference type="Gene3D" id="3.20.20.70">
    <property type="entry name" value="Aldolase class I"/>
    <property type="match status" value="2"/>
</dbReference>
<dbReference type="STRING" id="765420.OSCT_0488"/>
<dbReference type="CDD" id="cd04730">
    <property type="entry name" value="NPD_like"/>
    <property type="match status" value="1"/>
</dbReference>
<dbReference type="AlphaFoldDB" id="E1IAY7"/>
<dbReference type="InterPro" id="IPR013785">
    <property type="entry name" value="Aldolase_TIM"/>
</dbReference>
<keyword evidence="1" id="KW-0285">Flavoprotein</keyword>
<dbReference type="GO" id="GO:0018580">
    <property type="term" value="F:nitronate monooxygenase activity"/>
    <property type="evidence" value="ECO:0007669"/>
    <property type="project" value="InterPro"/>
</dbReference>
<organism evidence="4 5">
    <name type="scientific">Oscillochloris trichoides DG-6</name>
    <dbReference type="NCBI Taxonomy" id="765420"/>
    <lineage>
        <taxon>Bacteria</taxon>
        <taxon>Bacillati</taxon>
        <taxon>Chloroflexota</taxon>
        <taxon>Chloroflexia</taxon>
        <taxon>Chloroflexales</taxon>
        <taxon>Chloroflexineae</taxon>
        <taxon>Oscillochloridaceae</taxon>
        <taxon>Oscillochloris</taxon>
    </lineage>
</organism>
<keyword evidence="5" id="KW-1185">Reference proteome</keyword>
<dbReference type="SUPFAM" id="SSF51412">
    <property type="entry name" value="Inosine monophosphate dehydrogenase (IMPDH)"/>
    <property type="match status" value="1"/>
</dbReference>
<dbReference type="PANTHER" id="PTHR32332">
    <property type="entry name" value="2-NITROPROPANE DIOXYGENASE"/>
    <property type="match status" value="1"/>
</dbReference>
<dbReference type="eggNOG" id="COG2070">
    <property type="taxonomic scope" value="Bacteria"/>
</dbReference>
<comment type="caution">
    <text evidence="4">The sequence shown here is derived from an EMBL/GenBank/DDBJ whole genome shotgun (WGS) entry which is preliminary data.</text>
</comment>
<name>E1IAY7_9CHLR</name>
<evidence type="ECO:0000256" key="3">
    <source>
        <dbReference type="ARBA" id="ARBA00023002"/>
    </source>
</evidence>
<evidence type="ECO:0000313" key="5">
    <source>
        <dbReference type="Proteomes" id="UP000054010"/>
    </source>
</evidence>
<protein>
    <submittedName>
        <fullName evidence="4">2-nitropropane dioxygenase</fullName>
    </submittedName>
</protein>
<dbReference type="HOGENOM" id="CLU_567088_0_0_0"/>
<keyword evidence="2" id="KW-0288">FMN</keyword>
<evidence type="ECO:0000256" key="1">
    <source>
        <dbReference type="ARBA" id="ARBA00022630"/>
    </source>
</evidence>
<dbReference type="Pfam" id="PF03060">
    <property type="entry name" value="NMO"/>
    <property type="match status" value="1"/>
</dbReference>